<dbReference type="Pfam" id="PF05698">
    <property type="entry name" value="Trigger_C"/>
    <property type="match status" value="1"/>
</dbReference>
<dbReference type="EMBL" id="JASJEV010000001">
    <property type="protein sequence ID" value="MDJ1156740.1"/>
    <property type="molecule type" value="Genomic_DNA"/>
</dbReference>
<dbReference type="HAMAP" id="MF_00303">
    <property type="entry name" value="Trigger_factor_Tig"/>
    <property type="match status" value="1"/>
</dbReference>
<dbReference type="Gene3D" id="1.10.3120.10">
    <property type="entry name" value="Trigger factor, C-terminal domain"/>
    <property type="match status" value="1"/>
</dbReference>
<keyword evidence="17" id="KW-1185">Reference proteome</keyword>
<dbReference type="Pfam" id="PF00254">
    <property type="entry name" value="FKBP_C"/>
    <property type="match status" value="1"/>
</dbReference>
<reference evidence="16 17" key="1">
    <citation type="submission" date="2023-05" db="EMBL/GenBank/DDBJ databases">
        <title>Chelatococcus sp. nov., a moderately thermophilic bacterium isolated from hot spring microbial mat.</title>
        <authorList>
            <person name="Hu C.-J."/>
            <person name="Li W.-J."/>
        </authorList>
    </citation>
    <scope>NUCLEOTIDE SEQUENCE [LARGE SCALE GENOMIC DNA]</scope>
    <source>
        <strain evidence="16 17">SYSU G07232</strain>
    </source>
</reference>
<dbReference type="PANTHER" id="PTHR30560">
    <property type="entry name" value="TRIGGER FACTOR CHAPERONE AND PEPTIDYL-PROLYL CIS/TRANS ISOMERASE"/>
    <property type="match status" value="1"/>
</dbReference>
<dbReference type="PIRSF" id="PIRSF003095">
    <property type="entry name" value="Trigger_factor"/>
    <property type="match status" value="1"/>
</dbReference>
<dbReference type="InterPro" id="IPR037041">
    <property type="entry name" value="Trigger_fac_C_sf"/>
</dbReference>
<feature type="compositionally biased region" description="Basic residues" evidence="14">
    <location>
        <begin position="461"/>
        <end position="473"/>
    </location>
</feature>
<evidence type="ECO:0000259" key="15">
    <source>
        <dbReference type="PROSITE" id="PS50059"/>
    </source>
</evidence>
<evidence type="ECO:0000256" key="13">
    <source>
        <dbReference type="SAM" id="Coils"/>
    </source>
</evidence>
<dbReference type="PROSITE" id="PS50059">
    <property type="entry name" value="FKBP_PPIASE"/>
    <property type="match status" value="1"/>
</dbReference>
<keyword evidence="6 10" id="KW-0143">Chaperone</keyword>
<comment type="catalytic activity">
    <reaction evidence="1 10 11">
        <text>[protein]-peptidylproline (omega=180) = [protein]-peptidylproline (omega=0)</text>
        <dbReference type="Rhea" id="RHEA:16237"/>
        <dbReference type="Rhea" id="RHEA-COMP:10747"/>
        <dbReference type="Rhea" id="RHEA-COMP:10748"/>
        <dbReference type="ChEBI" id="CHEBI:83833"/>
        <dbReference type="ChEBI" id="CHEBI:83834"/>
        <dbReference type="EC" id="5.2.1.8"/>
    </reaction>
</comment>
<dbReference type="InterPro" id="IPR027304">
    <property type="entry name" value="Trigger_fact/SurA_dom_sf"/>
</dbReference>
<dbReference type="RefSeq" id="WP_283738740.1">
    <property type="nucleotide sequence ID" value="NZ_JASJEV010000001.1"/>
</dbReference>
<dbReference type="Pfam" id="PF05697">
    <property type="entry name" value="Trigger_N"/>
    <property type="match status" value="1"/>
</dbReference>
<dbReference type="Proteomes" id="UP001321492">
    <property type="component" value="Unassembled WGS sequence"/>
</dbReference>
<feature type="compositionally biased region" description="Acidic residues" evidence="14">
    <location>
        <begin position="444"/>
        <end position="454"/>
    </location>
</feature>
<keyword evidence="10" id="KW-0963">Cytoplasm</keyword>
<protein>
    <recommendedName>
        <fullName evidence="4 10">Trigger factor</fullName>
        <shortName evidence="10">TF</shortName>
        <ecNumber evidence="3 10">5.2.1.8</ecNumber>
    </recommendedName>
    <alternativeName>
        <fullName evidence="9 10">PPIase</fullName>
    </alternativeName>
</protein>
<dbReference type="SUPFAM" id="SSF102735">
    <property type="entry name" value="Trigger factor ribosome-binding domain"/>
    <property type="match status" value="1"/>
</dbReference>
<dbReference type="InterPro" id="IPR046357">
    <property type="entry name" value="PPIase_dom_sf"/>
</dbReference>
<dbReference type="InterPro" id="IPR008881">
    <property type="entry name" value="Trigger_fac_ribosome-bd_bac"/>
</dbReference>
<keyword evidence="13" id="KW-0175">Coiled coil</keyword>
<proteinExistence type="inferred from homology"/>
<accession>A0ABT7ABJ1</accession>
<keyword evidence="5 10" id="KW-0697">Rotamase</keyword>
<comment type="function">
    <text evidence="8 10">Involved in protein export. Acts as a chaperone by maintaining the newly synthesized protein in an open conformation. Functions as a peptidyl-prolyl cis-trans isomerase.</text>
</comment>
<dbReference type="SUPFAM" id="SSF109998">
    <property type="entry name" value="Triger factor/SurA peptide-binding domain-like"/>
    <property type="match status" value="1"/>
</dbReference>
<feature type="domain" description="PPIase FKBP-type" evidence="15">
    <location>
        <begin position="172"/>
        <end position="254"/>
    </location>
</feature>
<evidence type="ECO:0000256" key="5">
    <source>
        <dbReference type="ARBA" id="ARBA00023110"/>
    </source>
</evidence>
<evidence type="ECO:0000256" key="8">
    <source>
        <dbReference type="ARBA" id="ARBA00024849"/>
    </source>
</evidence>
<evidence type="ECO:0000256" key="1">
    <source>
        <dbReference type="ARBA" id="ARBA00000971"/>
    </source>
</evidence>
<organism evidence="16 17">
    <name type="scientific">Chelatococcus albus</name>
    <dbReference type="NCBI Taxonomy" id="3047466"/>
    <lineage>
        <taxon>Bacteria</taxon>
        <taxon>Pseudomonadati</taxon>
        <taxon>Pseudomonadota</taxon>
        <taxon>Alphaproteobacteria</taxon>
        <taxon>Hyphomicrobiales</taxon>
        <taxon>Chelatococcaceae</taxon>
        <taxon>Chelatococcus</taxon>
    </lineage>
</organism>
<sequence>MQATQTLSEGLKHEFKVVVPAAELETKLTSELAGLKDRVRINGFRPGKVPLGHLRRLYGRSVMADVVQNAVNEANRKIVEENSLKLALEPQVVFPESREEVEAVMEAKGDLTYTVTLEVLPTFELKDLAGVELTKEVAEVAEAEIDAAVERMAKQNRTFSAKEGKGVKAAEGDRLTIDFVGTIDGEAFDGGSAQGIQVELGSGSFIPGFEDQLVGAKEGEERTVNVKFPESYMAQHLAGKDASFAVTVKAIEAPDALKIDDELAKAFGMESLDKLKDAVRESIGRDYAAQGRRKVKKALLDALDAQYSFDLPPSLVEQEFANVWRQVEADMKEQGKTFADEGTSEDEARPEYRKIAERRVRLGLVLAEIGEKADIKITDDEVTRAVVERARQFPGQEKLVWDYYRKNPQALAEVRAPIFEEKVVDHLLAQVKVTEKTVSKDELFADDDEEDASEGGEGKVKAKKASSKSKKKA</sequence>
<feature type="coiled-coil region" evidence="13">
    <location>
        <begin position="131"/>
        <end position="158"/>
    </location>
</feature>
<evidence type="ECO:0000256" key="6">
    <source>
        <dbReference type="ARBA" id="ARBA00023186"/>
    </source>
</evidence>
<dbReference type="NCBIfam" id="TIGR00115">
    <property type="entry name" value="tig"/>
    <property type="match status" value="1"/>
</dbReference>
<dbReference type="InterPro" id="IPR036611">
    <property type="entry name" value="Trigger_fac_ribosome-bd_sf"/>
</dbReference>
<comment type="domain">
    <text evidence="10">Consists of 3 domains; the N-terminus binds the ribosome, the middle domain has PPIase activity, while the C-terminus has intrinsic chaperone activity on its own.</text>
</comment>
<keyword evidence="10 12" id="KW-0132">Cell division</keyword>
<evidence type="ECO:0000256" key="11">
    <source>
        <dbReference type="PROSITE-ProRule" id="PRU00277"/>
    </source>
</evidence>
<dbReference type="InterPro" id="IPR005215">
    <property type="entry name" value="Trig_fac"/>
</dbReference>
<evidence type="ECO:0000313" key="17">
    <source>
        <dbReference type="Proteomes" id="UP001321492"/>
    </source>
</evidence>
<comment type="caution">
    <text evidence="16">The sequence shown here is derived from an EMBL/GenBank/DDBJ whole genome shotgun (WGS) entry which is preliminary data.</text>
</comment>
<comment type="subcellular location">
    <subcellularLocation>
        <location evidence="10">Cytoplasm</location>
    </subcellularLocation>
    <text evidence="10">About half TF is bound to the ribosome near the polypeptide exit tunnel while the other half is free in the cytoplasm.</text>
</comment>
<dbReference type="SUPFAM" id="SSF54534">
    <property type="entry name" value="FKBP-like"/>
    <property type="match status" value="1"/>
</dbReference>
<evidence type="ECO:0000256" key="3">
    <source>
        <dbReference type="ARBA" id="ARBA00013194"/>
    </source>
</evidence>
<comment type="similarity">
    <text evidence="2 10 12">Belongs to the FKBP-type PPIase family. Tig subfamily.</text>
</comment>
<dbReference type="PANTHER" id="PTHR30560:SF3">
    <property type="entry name" value="TRIGGER FACTOR-LIKE PROTEIN TIG, CHLOROPLASTIC"/>
    <property type="match status" value="1"/>
</dbReference>
<dbReference type="Gene3D" id="3.30.70.1050">
    <property type="entry name" value="Trigger factor ribosome-binding domain"/>
    <property type="match status" value="1"/>
</dbReference>
<name>A0ABT7ABJ1_9HYPH</name>
<evidence type="ECO:0000256" key="9">
    <source>
        <dbReference type="ARBA" id="ARBA00029986"/>
    </source>
</evidence>
<evidence type="ECO:0000313" key="16">
    <source>
        <dbReference type="EMBL" id="MDJ1156740.1"/>
    </source>
</evidence>
<dbReference type="InterPro" id="IPR001179">
    <property type="entry name" value="PPIase_FKBP_dom"/>
</dbReference>
<evidence type="ECO:0000256" key="10">
    <source>
        <dbReference type="HAMAP-Rule" id="MF_00303"/>
    </source>
</evidence>
<dbReference type="EC" id="5.2.1.8" evidence="3 10"/>
<keyword evidence="10 12" id="KW-0131">Cell cycle</keyword>
<keyword evidence="7 10" id="KW-0413">Isomerase</keyword>
<gene>
    <name evidence="10 16" type="primary">tig</name>
    <name evidence="16" type="ORF">QNA08_00560</name>
</gene>
<dbReference type="InterPro" id="IPR008880">
    <property type="entry name" value="Trigger_fac_C"/>
</dbReference>
<evidence type="ECO:0000256" key="12">
    <source>
        <dbReference type="RuleBase" id="RU003914"/>
    </source>
</evidence>
<evidence type="ECO:0000256" key="14">
    <source>
        <dbReference type="SAM" id="MobiDB-lite"/>
    </source>
</evidence>
<evidence type="ECO:0000256" key="2">
    <source>
        <dbReference type="ARBA" id="ARBA00005464"/>
    </source>
</evidence>
<evidence type="ECO:0000256" key="4">
    <source>
        <dbReference type="ARBA" id="ARBA00016902"/>
    </source>
</evidence>
<feature type="region of interest" description="Disordered" evidence="14">
    <location>
        <begin position="440"/>
        <end position="473"/>
    </location>
</feature>
<dbReference type="GO" id="GO:0003755">
    <property type="term" value="F:peptidyl-prolyl cis-trans isomerase activity"/>
    <property type="evidence" value="ECO:0007669"/>
    <property type="project" value="UniProtKB-EC"/>
</dbReference>
<dbReference type="Gene3D" id="3.10.50.40">
    <property type="match status" value="1"/>
</dbReference>
<evidence type="ECO:0000256" key="7">
    <source>
        <dbReference type="ARBA" id="ARBA00023235"/>
    </source>
</evidence>